<evidence type="ECO:0000313" key="3">
    <source>
        <dbReference type="Proteomes" id="UP000007796"/>
    </source>
</evidence>
<proteinExistence type="predicted"/>
<dbReference type="GeneID" id="25977249"/>
<feature type="compositionally biased region" description="Basic and acidic residues" evidence="1">
    <location>
        <begin position="26"/>
        <end position="50"/>
    </location>
</feature>
<dbReference type="Proteomes" id="UP000007796">
    <property type="component" value="Unassembled WGS sequence"/>
</dbReference>
<sequence length="133" mass="14554">MHKMVSGRGIYGRSDGRRRGVVQSRDGTRERTKSDKPSPRDGMDPREGRRGGGSVQWLRQTSYEYEYAKREDGGQGGRQEDDRVQCQSSRPFRLLPNATARVCTSASATILGTTSRAVLSSSCVHSGLSADAC</sequence>
<gene>
    <name evidence="2" type="ORF">CMQ_4078</name>
</gene>
<dbReference type="RefSeq" id="XP_014175491.1">
    <property type="nucleotide sequence ID" value="XM_014320016.1"/>
</dbReference>
<feature type="region of interest" description="Disordered" evidence="1">
    <location>
        <begin position="1"/>
        <end position="90"/>
    </location>
</feature>
<protein>
    <submittedName>
        <fullName evidence="2">Uncharacterized protein</fullName>
    </submittedName>
</protein>
<reference evidence="2 3" key="1">
    <citation type="journal article" date="2011" name="Proc. Natl. Acad. Sci. U.S.A.">
        <title>Genome and transcriptome analyses of the mountain pine beetle-fungal symbiont Grosmannia clavigera, a lodgepole pine pathogen.</title>
        <authorList>
            <person name="DiGuistini S."/>
            <person name="Wang Y."/>
            <person name="Liao N.Y."/>
            <person name="Taylor G."/>
            <person name="Tanguay P."/>
            <person name="Feau N."/>
            <person name="Henrissat B."/>
            <person name="Chan S.K."/>
            <person name="Hesse-Orce U."/>
            <person name="Alamouti S.M."/>
            <person name="Tsui C.K.M."/>
            <person name="Docking R.T."/>
            <person name="Levasseur A."/>
            <person name="Haridas S."/>
            <person name="Robertson G."/>
            <person name="Birol I."/>
            <person name="Holt R.A."/>
            <person name="Marra M.A."/>
            <person name="Hamelin R.C."/>
            <person name="Hirst M."/>
            <person name="Jones S.J.M."/>
            <person name="Bohlmann J."/>
            <person name="Breuil C."/>
        </authorList>
    </citation>
    <scope>NUCLEOTIDE SEQUENCE [LARGE SCALE GENOMIC DNA]</scope>
    <source>
        <strain evidence="3">kw1407 / UAMH 11150</strain>
    </source>
</reference>
<dbReference type="InParanoid" id="F0X8K7"/>
<dbReference type="AlphaFoldDB" id="F0X8K7"/>
<organism evidence="3">
    <name type="scientific">Grosmannia clavigera (strain kw1407 / UAMH 11150)</name>
    <name type="common">Blue stain fungus</name>
    <name type="synonym">Graphiocladiella clavigera</name>
    <dbReference type="NCBI Taxonomy" id="655863"/>
    <lineage>
        <taxon>Eukaryota</taxon>
        <taxon>Fungi</taxon>
        <taxon>Dikarya</taxon>
        <taxon>Ascomycota</taxon>
        <taxon>Pezizomycotina</taxon>
        <taxon>Sordariomycetes</taxon>
        <taxon>Sordariomycetidae</taxon>
        <taxon>Ophiostomatales</taxon>
        <taxon>Ophiostomataceae</taxon>
        <taxon>Leptographium</taxon>
    </lineage>
</organism>
<evidence type="ECO:0000313" key="2">
    <source>
        <dbReference type="EMBL" id="EFX06009.1"/>
    </source>
</evidence>
<accession>F0X8K7</accession>
<feature type="compositionally biased region" description="Basic and acidic residues" evidence="1">
    <location>
        <begin position="66"/>
        <end position="84"/>
    </location>
</feature>
<name>F0X8K7_GROCL</name>
<keyword evidence="3" id="KW-1185">Reference proteome</keyword>
<dbReference type="HOGENOM" id="CLU_1906942_0_0_1"/>
<evidence type="ECO:0000256" key="1">
    <source>
        <dbReference type="SAM" id="MobiDB-lite"/>
    </source>
</evidence>
<dbReference type="EMBL" id="GL629735">
    <property type="protein sequence ID" value="EFX06009.1"/>
    <property type="molecule type" value="Genomic_DNA"/>
</dbReference>